<sequence length="58" mass="6455">MVIPRGTISEEILEAFDQFPANTREILKMIIAVALYESPEISLSPFRPITPVGNDPII</sequence>
<protein>
    <submittedName>
        <fullName evidence="1">UPF0175 family protein</fullName>
    </submittedName>
</protein>
<organism evidence="1 2">
    <name type="scientific">Methanospirillum hungatei</name>
    <dbReference type="NCBI Taxonomy" id="2203"/>
    <lineage>
        <taxon>Archaea</taxon>
        <taxon>Methanobacteriati</taxon>
        <taxon>Methanobacteriota</taxon>
        <taxon>Stenosarchaea group</taxon>
        <taxon>Methanomicrobia</taxon>
        <taxon>Methanomicrobiales</taxon>
        <taxon>Methanospirillaceae</taxon>
        <taxon>Methanospirillum</taxon>
    </lineage>
</organism>
<dbReference type="AlphaFoldDB" id="A0A8F5VN21"/>
<name>A0A8F5VN21_METHU</name>
<accession>A0A8F5VN21</accession>
<gene>
    <name evidence="1" type="ORF">KSK55_01785</name>
</gene>
<proteinExistence type="predicted"/>
<dbReference type="Proteomes" id="UP000694228">
    <property type="component" value="Chromosome"/>
</dbReference>
<evidence type="ECO:0000313" key="2">
    <source>
        <dbReference type="Proteomes" id="UP000694228"/>
    </source>
</evidence>
<reference evidence="1 2" key="1">
    <citation type="submission" date="2021-06" db="EMBL/GenBank/DDBJ databases">
        <title>Complete genome sequence of the secondary alcohol utilizing methanogen Methanospirillum hungatei strain GP1.</title>
        <authorList>
            <person name="Day L.A."/>
            <person name="Costa K.C."/>
        </authorList>
    </citation>
    <scope>NUCLEOTIDE SEQUENCE [LARGE SCALE GENOMIC DNA]</scope>
    <source>
        <strain evidence="1 2">GP1</strain>
    </source>
</reference>
<dbReference type="EMBL" id="CP077107">
    <property type="protein sequence ID" value="QXO95171.1"/>
    <property type="molecule type" value="Genomic_DNA"/>
</dbReference>
<evidence type="ECO:0000313" key="1">
    <source>
        <dbReference type="EMBL" id="QXO95171.1"/>
    </source>
</evidence>